<dbReference type="SUPFAM" id="SSF64518">
    <property type="entry name" value="Phase 1 flagellin"/>
    <property type="match status" value="1"/>
</dbReference>
<dbReference type="Proteomes" id="UP000007887">
    <property type="component" value="Chromosome"/>
</dbReference>
<evidence type="ECO:0000256" key="3">
    <source>
        <dbReference type="ARBA" id="ARBA00023143"/>
    </source>
</evidence>
<evidence type="ECO:0000259" key="5">
    <source>
        <dbReference type="Pfam" id="PF00669"/>
    </source>
</evidence>
<reference evidence="7 8" key="1">
    <citation type="submission" date="2011-10" db="EMBL/GenBank/DDBJ databases">
        <title>Whole genome sequence of Selenomonas ruminantium subsp. lactilytica TAM6421.</title>
        <authorList>
            <person name="Oguchi A."/>
            <person name="Ankai A."/>
            <person name="Kaneko J."/>
            <person name="Yamada-Narita S."/>
            <person name="Fukui S."/>
            <person name="Takahashi M."/>
            <person name="Onodera T."/>
            <person name="Kojima S."/>
            <person name="Fushimi T."/>
            <person name="Abe N."/>
            <person name="Kamio Y."/>
            <person name="Yamazaki S."/>
            <person name="Fujita N."/>
        </authorList>
    </citation>
    <scope>NUCLEOTIDE SEQUENCE [LARGE SCALE GENOMIC DNA]</scope>
    <source>
        <strain evidence="8">NBRC 103574 / TAM6421</strain>
    </source>
</reference>
<dbReference type="Gene3D" id="6.10.10.10">
    <property type="entry name" value="Flagellar export chaperone, C-terminal domain"/>
    <property type="match status" value="1"/>
</dbReference>
<comment type="subcellular location">
    <subcellularLocation>
        <location evidence="4">Secreted</location>
    </subcellularLocation>
    <subcellularLocation>
        <location evidence="4">Bacterial flagellum</location>
    </subcellularLocation>
</comment>
<dbReference type="AlphaFoldDB" id="I0GP89"/>
<name>I0GP89_SELRL</name>
<keyword evidence="7" id="KW-0969">Cilium</keyword>
<feature type="domain" description="Flagellin C-terminal" evidence="6">
    <location>
        <begin position="503"/>
        <end position="588"/>
    </location>
</feature>
<dbReference type="InterPro" id="IPR001029">
    <property type="entry name" value="Flagellin_N"/>
</dbReference>
<keyword evidence="4" id="KW-0964">Secreted</keyword>
<dbReference type="PRINTS" id="PR00207">
    <property type="entry name" value="FLAGELLIN"/>
</dbReference>
<gene>
    <name evidence="7" type="primary">fliC</name>
    <name evidence="7" type="ordered locus">SELR_08680</name>
</gene>
<evidence type="ECO:0000259" key="6">
    <source>
        <dbReference type="Pfam" id="PF00700"/>
    </source>
</evidence>
<evidence type="ECO:0000313" key="8">
    <source>
        <dbReference type="Proteomes" id="UP000007887"/>
    </source>
</evidence>
<dbReference type="InterPro" id="IPR046358">
    <property type="entry name" value="Flagellin_C"/>
</dbReference>
<dbReference type="Gene3D" id="1.20.1330.10">
    <property type="entry name" value="f41 fragment of flagellin, N-terminal domain"/>
    <property type="match status" value="2"/>
</dbReference>
<sequence length="589" mass="63436">MTMVVKNNMTAIRSLNVLNHNSNELAKQLQQVSTGMKINSAADDASAYAISERMRVNIRGLSAAYSNTQNANSMMKVAEGAISSTVDILKAFKEKALDAANDTNTDVDRAIIQNQLVQYMSQIDDNANVTFNGKYLLNGTMGSNIVANQHDAIVSFMSYLNDSNLPASDALDAAINYTSCGMFKDEKSLIDSFLADVKEHGLTACGIDLRNDDTGAITGQDANGDRPKTAESIVPETGNPYASSPSGSTIIRGLAVNWPDTGNDAMKAAIVSALDNEWLGNCMDLIDESYALNFQENGTSVRSMNVNFTDANDGTLAFVTSHFNGNGVTTGLDLTVNMHYYNNLDLSDHNGAVAGQPNQLYLDRTIAHEMTHALMSANINNFSNLPLYIKEGAAELVHGIDDYRKSKIEALAADTDTLRSVLEDSEHAEGDSAYAAGYMILRYLANKSADTDPEKHISFQIGTKANQAIRMGLADMRCESLGLKKGDGTTVSVVTQTKANSALTVVDRALDRAIKQQITVGAIQVRLNYAAANLNTAHENITASESTIRDADMAKTFTSYTRANVLMQTSQSMLAQANQSSSNVLGLLQ</sequence>
<dbReference type="InterPro" id="IPR001492">
    <property type="entry name" value="Flagellin"/>
</dbReference>
<evidence type="ECO:0000313" key="7">
    <source>
        <dbReference type="EMBL" id="BAL82576.1"/>
    </source>
</evidence>
<proteinExistence type="inferred from homology"/>
<dbReference type="eggNOG" id="COG1344">
    <property type="taxonomic scope" value="Bacteria"/>
</dbReference>
<dbReference type="KEGG" id="sri:SELR_08680"/>
<evidence type="ECO:0000256" key="4">
    <source>
        <dbReference type="RuleBase" id="RU362073"/>
    </source>
</evidence>
<comment type="similarity">
    <text evidence="1 4">Belongs to the bacterial flagellin family.</text>
</comment>
<dbReference type="InterPro" id="IPR042187">
    <property type="entry name" value="Flagellin_C_sub2"/>
</dbReference>
<protein>
    <recommendedName>
        <fullName evidence="2 4">Flagellin</fullName>
    </recommendedName>
</protein>
<feature type="domain" description="Flagellin N-terminal" evidence="5">
    <location>
        <begin position="5"/>
        <end position="140"/>
    </location>
</feature>
<dbReference type="PANTHER" id="PTHR42792:SF2">
    <property type="entry name" value="FLAGELLIN"/>
    <property type="match status" value="1"/>
</dbReference>
<keyword evidence="7" id="KW-0282">Flagellum</keyword>
<accession>I0GP89</accession>
<dbReference type="Pfam" id="PF00700">
    <property type="entry name" value="Flagellin_C"/>
    <property type="match status" value="1"/>
</dbReference>
<dbReference type="EMBL" id="AP012292">
    <property type="protein sequence ID" value="BAL82576.1"/>
    <property type="molecule type" value="Genomic_DNA"/>
</dbReference>
<comment type="function">
    <text evidence="4">Flagellin is the subunit protein which polymerizes to form the filaments of bacterial flagella.</text>
</comment>
<dbReference type="Pfam" id="PF00669">
    <property type="entry name" value="Flagellin_N"/>
    <property type="match status" value="1"/>
</dbReference>
<organism evidence="7 8">
    <name type="scientific">Selenomonas ruminantium subsp. lactilytica (strain NBRC 103574 / TAM6421)</name>
    <dbReference type="NCBI Taxonomy" id="927704"/>
    <lineage>
        <taxon>Bacteria</taxon>
        <taxon>Bacillati</taxon>
        <taxon>Bacillota</taxon>
        <taxon>Negativicutes</taxon>
        <taxon>Selenomonadales</taxon>
        <taxon>Selenomonadaceae</taxon>
        <taxon>Selenomonas</taxon>
    </lineage>
</organism>
<keyword evidence="7" id="KW-0966">Cell projection</keyword>
<dbReference type="GO" id="GO:0005198">
    <property type="term" value="F:structural molecule activity"/>
    <property type="evidence" value="ECO:0007669"/>
    <property type="project" value="UniProtKB-UniRule"/>
</dbReference>
<dbReference type="HOGENOM" id="CLU_011142_3_2_9"/>
<evidence type="ECO:0000256" key="1">
    <source>
        <dbReference type="ARBA" id="ARBA00005709"/>
    </source>
</evidence>
<dbReference type="GO" id="GO:0009288">
    <property type="term" value="C:bacterial-type flagellum"/>
    <property type="evidence" value="ECO:0007669"/>
    <property type="project" value="UniProtKB-SubCell"/>
</dbReference>
<keyword evidence="3 4" id="KW-0975">Bacterial flagellum</keyword>
<dbReference type="GO" id="GO:0005576">
    <property type="term" value="C:extracellular region"/>
    <property type="evidence" value="ECO:0007669"/>
    <property type="project" value="UniProtKB-SubCell"/>
</dbReference>
<evidence type="ECO:0000256" key="2">
    <source>
        <dbReference type="ARBA" id="ARBA00020110"/>
    </source>
</evidence>
<dbReference type="PATRIC" id="fig|927704.6.peg.891"/>
<dbReference type="PANTHER" id="PTHR42792">
    <property type="entry name" value="FLAGELLIN"/>
    <property type="match status" value="1"/>
</dbReference>